<gene>
    <name evidence="1" type="ORF">POTOM_055509</name>
</gene>
<reference evidence="1" key="1">
    <citation type="journal article" date="2020" name="bioRxiv">
        <title>Hybrid origin of Populus tomentosa Carr. identified through genome sequencing and phylogenomic analysis.</title>
        <authorList>
            <person name="An X."/>
            <person name="Gao K."/>
            <person name="Chen Z."/>
            <person name="Li J."/>
            <person name="Yang X."/>
            <person name="Yang X."/>
            <person name="Zhou J."/>
            <person name="Guo T."/>
            <person name="Zhao T."/>
            <person name="Huang S."/>
            <person name="Miao D."/>
            <person name="Khan W.U."/>
            <person name="Rao P."/>
            <person name="Ye M."/>
            <person name="Lei B."/>
            <person name="Liao W."/>
            <person name="Wang J."/>
            <person name="Ji L."/>
            <person name="Li Y."/>
            <person name="Guo B."/>
            <person name="Mustafa N.S."/>
            <person name="Li S."/>
            <person name="Yun Q."/>
            <person name="Keller S.R."/>
            <person name="Mao J."/>
            <person name="Zhang R."/>
            <person name="Strauss S.H."/>
        </authorList>
    </citation>
    <scope>NUCLEOTIDE SEQUENCE</scope>
    <source>
        <strain evidence="1">GM15</strain>
        <tissue evidence="1">Leaf</tissue>
    </source>
</reference>
<sequence length="132" mass="14692">MTSSSCFQMASNTQNIVVNFMMIPGGLSCCLTFTSLDQSVCPLVELHNKSYHRSLTGLSMSTCVCQGSSMERPSLSLSDNKDLCAFTSWNFIFGYFLVHLVDGETEKLRVLEDGLRFLAQLFVVEGRLLRMG</sequence>
<dbReference type="Proteomes" id="UP000886885">
    <property type="component" value="Chromosome 17D"/>
</dbReference>
<protein>
    <submittedName>
        <fullName evidence="1">Uncharacterized protein</fullName>
    </submittedName>
</protein>
<name>A0A8X8C481_POPTO</name>
<evidence type="ECO:0000313" key="2">
    <source>
        <dbReference type="Proteomes" id="UP000886885"/>
    </source>
</evidence>
<dbReference type="EMBL" id="JAAWWB010000034">
    <property type="protein sequence ID" value="KAG6742219.1"/>
    <property type="molecule type" value="Genomic_DNA"/>
</dbReference>
<accession>A0A8X8C481</accession>
<organism evidence="1 2">
    <name type="scientific">Populus tomentosa</name>
    <name type="common">Chinese white poplar</name>
    <dbReference type="NCBI Taxonomy" id="118781"/>
    <lineage>
        <taxon>Eukaryota</taxon>
        <taxon>Viridiplantae</taxon>
        <taxon>Streptophyta</taxon>
        <taxon>Embryophyta</taxon>
        <taxon>Tracheophyta</taxon>
        <taxon>Spermatophyta</taxon>
        <taxon>Magnoliopsida</taxon>
        <taxon>eudicotyledons</taxon>
        <taxon>Gunneridae</taxon>
        <taxon>Pentapetalae</taxon>
        <taxon>rosids</taxon>
        <taxon>fabids</taxon>
        <taxon>Malpighiales</taxon>
        <taxon>Salicaceae</taxon>
        <taxon>Saliceae</taxon>
        <taxon>Populus</taxon>
    </lineage>
</organism>
<keyword evidence="2" id="KW-1185">Reference proteome</keyword>
<dbReference type="AlphaFoldDB" id="A0A8X8C481"/>
<proteinExistence type="predicted"/>
<evidence type="ECO:0000313" key="1">
    <source>
        <dbReference type="EMBL" id="KAG6742219.1"/>
    </source>
</evidence>
<comment type="caution">
    <text evidence="1">The sequence shown here is derived from an EMBL/GenBank/DDBJ whole genome shotgun (WGS) entry which is preliminary data.</text>
</comment>